<dbReference type="EMBL" id="LR862135">
    <property type="protein sequence ID" value="CAD1841757.1"/>
    <property type="molecule type" value="Genomic_DNA"/>
</dbReference>
<keyword evidence="2" id="KW-0472">Membrane</keyword>
<evidence type="ECO:0000256" key="1">
    <source>
        <dbReference type="SAM" id="MobiDB-lite"/>
    </source>
</evidence>
<evidence type="ECO:0008006" key="4">
    <source>
        <dbReference type="Google" id="ProtNLM"/>
    </source>
</evidence>
<evidence type="ECO:0000256" key="2">
    <source>
        <dbReference type="SAM" id="Phobius"/>
    </source>
</evidence>
<organism evidence="3">
    <name type="scientific">Ananas comosus var. bracteatus</name>
    <name type="common">red pineapple</name>
    <dbReference type="NCBI Taxonomy" id="296719"/>
    <lineage>
        <taxon>Eukaryota</taxon>
        <taxon>Viridiplantae</taxon>
        <taxon>Streptophyta</taxon>
        <taxon>Embryophyta</taxon>
        <taxon>Tracheophyta</taxon>
        <taxon>Spermatophyta</taxon>
        <taxon>Magnoliopsida</taxon>
        <taxon>Liliopsida</taxon>
        <taxon>Poales</taxon>
        <taxon>Bromeliaceae</taxon>
        <taxon>Bromelioideae</taxon>
        <taxon>Ananas</taxon>
    </lineage>
</organism>
<dbReference type="AlphaFoldDB" id="A0A6V7QFR0"/>
<feature type="compositionally biased region" description="Pro residues" evidence="1">
    <location>
        <begin position="141"/>
        <end position="150"/>
    </location>
</feature>
<reference evidence="3" key="1">
    <citation type="submission" date="2020-07" db="EMBL/GenBank/DDBJ databases">
        <authorList>
            <person name="Lin J."/>
        </authorList>
    </citation>
    <scope>NUCLEOTIDE SEQUENCE</scope>
</reference>
<feature type="region of interest" description="Disordered" evidence="1">
    <location>
        <begin position="116"/>
        <end position="168"/>
    </location>
</feature>
<evidence type="ECO:0000313" key="3">
    <source>
        <dbReference type="EMBL" id="CAD1841757.1"/>
    </source>
</evidence>
<feature type="compositionally biased region" description="Low complexity" evidence="1">
    <location>
        <begin position="120"/>
        <end position="140"/>
    </location>
</feature>
<feature type="transmembrane region" description="Helical" evidence="2">
    <location>
        <begin position="90"/>
        <end position="112"/>
    </location>
</feature>
<name>A0A6V7QFR0_ANACO</name>
<accession>A0A6V7QFR0</accession>
<proteinExistence type="predicted"/>
<gene>
    <name evidence="3" type="ORF">CB5_LOCUS24968</name>
</gene>
<keyword evidence="2" id="KW-0812">Transmembrane</keyword>
<protein>
    <recommendedName>
        <fullName evidence="4">Transmembrane protein</fullName>
    </recommendedName>
</protein>
<keyword evidence="2" id="KW-1133">Transmembrane helix</keyword>
<sequence length="168" mass="18494">MLSEARSLPCFQLVFDVATFESSIGSVKFDLEGRCCKYSPHQLYAWPKLLYKTCTPFLLLPAKQIKPTAPETKILKNIAMKLMDRHRRSMLFVVVRIATVLCLLLSGLSPVYAPKNPARSPSGPSSIGPNGKPISFTPVPGDDPPNPPSKTPFLPGPIVTRPPRQQKP</sequence>